<dbReference type="PANTHER" id="PTHR43080:SF2">
    <property type="entry name" value="CBS DOMAIN-CONTAINING PROTEIN"/>
    <property type="match status" value="1"/>
</dbReference>
<evidence type="ECO:0000313" key="6">
    <source>
        <dbReference type="Proteomes" id="UP000255008"/>
    </source>
</evidence>
<evidence type="ECO:0000256" key="1">
    <source>
        <dbReference type="ARBA" id="ARBA00023122"/>
    </source>
</evidence>
<proteinExistence type="predicted"/>
<dbReference type="SUPFAM" id="SSF54631">
    <property type="entry name" value="CBS-domain pair"/>
    <property type="match status" value="1"/>
</dbReference>
<keyword evidence="1 2" id="KW-0129">CBS domain</keyword>
<dbReference type="GeneID" id="34792288"/>
<evidence type="ECO:0000256" key="2">
    <source>
        <dbReference type="PROSITE-ProRule" id="PRU00703"/>
    </source>
</evidence>
<feature type="domain" description="CBS" evidence="4">
    <location>
        <begin position="7"/>
        <end position="65"/>
    </location>
</feature>
<evidence type="ECO:0000313" key="5">
    <source>
        <dbReference type="EMBL" id="SUD97079.1"/>
    </source>
</evidence>
<dbReference type="Gene3D" id="3.10.580.10">
    <property type="entry name" value="CBS-domain"/>
    <property type="match status" value="1"/>
</dbReference>
<organism evidence="5 6">
    <name type="scientific">Ralstonia mannitolilytica</name>
    <dbReference type="NCBI Taxonomy" id="105219"/>
    <lineage>
        <taxon>Bacteria</taxon>
        <taxon>Pseudomonadati</taxon>
        <taxon>Pseudomonadota</taxon>
        <taxon>Betaproteobacteria</taxon>
        <taxon>Burkholderiales</taxon>
        <taxon>Burkholderiaceae</taxon>
        <taxon>Ralstonia</taxon>
    </lineage>
</organism>
<sequence>MRVREAMTQDVKLVNPDQTIQDAARLMSECDIGALPVGQGDRLVGMLTDRDIAVRAVAEGRGPDTRIGDVMSQEVMYCYDDEDLDHVTHNMGNIQVRRLPVVSRDKRLVGIVSIGDIAGCGNPKKTGQAVSGISTPGGSHSQTAH</sequence>
<dbReference type="Proteomes" id="UP000255008">
    <property type="component" value="Unassembled WGS sequence"/>
</dbReference>
<name>A0AAJ4ZKI5_9RALS</name>
<dbReference type="PROSITE" id="PS51371">
    <property type="entry name" value="CBS"/>
    <property type="match status" value="2"/>
</dbReference>
<dbReference type="RefSeq" id="WP_045787063.1">
    <property type="nucleotide sequence ID" value="NZ_BAAAEC010000002.1"/>
</dbReference>
<evidence type="ECO:0000259" key="4">
    <source>
        <dbReference type="PROSITE" id="PS51371"/>
    </source>
</evidence>
<dbReference type="InterPro" id="IPR046342">
    <property type="entry name" value="CBS_dom_sf"/>
</dbReference>
<dbReference type="Pfam" id="PF00571">
    <property type="entry name" value="CBS"/>
    <property type="match status" value="2"/>
</dbReference>
<dbReference type="KEGG" id="rmn:TK49_12935"/>
<feature type="domain" description="CBS" evidence="4">
    <location>
        <begin position="71"/>
        <end position="130"/>
    </location>
</feature>
<dbReference type="EMBL" id="UGVE01000001">
    <property type="protein sequence ID" value="SUD97079.1"/>
    <property type="molecule type" value="Genomic_DNA"/>
</dbReference>
<dbReference type="InterPro" id="IPR051257">
    <property type="entry name" value="Diverse_CBS-Domain"/>
</dbReference>
<gene>
    <name evidence="5" type="ORF">NCTC10894_01427</name>
</gene>
<dbReference type="AlphaFoldDB" id="A0AAJ4ZKI5"/>
<dbReference type="PANTHER" id="PTHR43080">
    <property type="entry name" value="CBS DOMAIN-CONTAINING PROTEIN CBSX3, MITOCHONDRIAL"/>
    <property type="match status" value="1"/>
</dbReference>
<dbReference type="CDD" id="cd04622">
    <property type="entry name" value="CBS_pair_HRP1_like"/>
    <property type="match status" value="1"/>
</dbReference>
<dbReference type="SMART" id="SM00116">
    <property type="entry name" value="CBS"/>
    <property type="match status" value="2"/>
</dbReference>
<dbReference type="InterPro" id="IPR000644">
    <property type="entry name" value="CBS_dom"/>
</dbReference>
<evidence type="ECO:0000256" key="3">
    <source>
        <dbReference type="SAM" id="MobiDB-lite"/>
    </source>
</evidence>
<accession>A0AAJ4ZKI5</accession>
<feature type="region of interest" description="Disordered" evidence="3">
    <location>
        <begin position="124"/>
        <end position="145"/>
    </location>
</feature>
<comment type="caution">
    <text evidence="5">The sequence shown here is derived from an EMBL/GenBank/DDBJ whole genome shotgun (WGS) entry which is preliminary data.</text>
</comment>
<protein>
    <submittedName>
        <fullName evidence="5">Hypoxic response protein 1</fullName>
    </submittedName>
</protein>
<reference evidence="5 6" key="1">
    <citation type="submission" date="2018-06" db="EMBL/GenBank/DDBJ databases">
        <authorList>
            <consortium name="Pathogen Informatics"/>
            <person name="Doyle S."/>
        </authorList>
    </citation>
    <scope>NUCLEOTIDE SEQUENCE [LARGE SCALE GENOMIC DNA]</scope>
    <source>
        <strain evidence="5 6">NCTC10894</strain>
    </source>
</reference>
<feature type="compositionally biased region" description="Polar residues" evidence="3">
    <location>
        <begin position="128"/>
        <end position="145"/>
    </location>
</feature>